<protein>
    <submittedName>
        <fullName evidence="3">Uncharacterized protein</fullName>
    </submittedName>
</protein>
<evidence type="ECO:0000313" key="3">
    <source>
        <dbReference type="WBParaSite" id="PTRK_0001459000.1"/>
    </source>
</evidence>
<dbReference type="WBParaSite" id="PTRK_0001459000.1">
    <property type="protein sequence ID" value="PTRK_0001459000.1"/>
    <property type="gene ID" value="PTRK_0001459000"/>
</dbReference>
<evidence type="ECO:0000256" key="1">
    <source>
        <dbReference type="SAM" id="SignalP"/>
    </source>
</evidence>
<sequence length="94" mass="10012">MNSKIITIFLAVLFISASAQYYSPYGYYGGYYSGLAGYTGYAGYAAAYPGYGYGAYAYPGYGYFGYGSNKENDAAAIKANSNQAGSNIKLTNNN</sequence>
<feature type="chain" id="PRO_5005892416" evidence="1">
    <location>
        <begin position="20"/>
        <end position="94"/>
    </location>
</feature>
<evidence type="ECO:0000313" key="2">
    <source>
        <dbReference type="Proteomes" id="UP000038045"/>
    </source>
</evidence>
<organism evidence="2 3">
    <name type="scientific">Parastrongyloides trichosuri</name>
    <name type="common">Possum-specific nematode worm</name>
    <dbReference type="NCBI Taxonomy" id="131310"/>
    <lineage>
        <taxon>Eukaryota</taxon>
        <taxon>Metazoa</taxon>
        <taxon>Ecdysozoa</taxon>
        <taxon>Nematoda</taxon>
        <taxon>Chromadorea</taxon>
        <taxon>Rhabditida</taxon>
        <taxon>Tylenchina</taxon>
        <taxon>Panagrolaimomorpha</taxon>
        <taxon>Strongyloidoidea</taxon>
        <taxon>Strongyloididae</taxon>
        <taxon>Parastrongyloides</taxon>
    </lineage>
</organism>
<name>A0A0N4ZZW8_PARTI</name>
<dbReference type="Proteomes" id="UP000038045">
    <property type="component" value="Unplaced"/>
</dbReference>
<accession>A0A0N4ZZW8</accession>
<keyword evidence="1" id="KW-0732">Signal</keyword>
<keyword evidence="2" id="KW-1185">Reference proteome</keyword>
<dbReference type="AlphaFoldDB" id="A0A0N4ZZW8"/>
<reference evidence="3" key="1">
    <citation type="submission" date="2017-02" db="UniProtKB">
        <authorList>
            <consortium name="WormBaseParasite"/>
        </authorList>
    </citation>
    <scope>IDENTIFICATION</scope>
</reference>
<proteinExistence type="predicted"/>
<feature type="signal peptide" evidence="1">
    <location>
        <begin position="1"/>
        <end position="19"/>
    </location>
</feature>